<keyword evidence="8 11" id="KW-0539">Nucleus</keyword>
<dbReference type="GO" id="GO:0003713">
    <property type="term" value="F:transcription coactivator activity"/>
    <property type="evidence" value="ECO:0007669"/>
    <property type="project" value="TreeGrafter"/>
</dbReference>
<accession>A0A1W2TJJ9</accession>
<feature type="compositionally biased region" description="Polar residues" evidence="12">
    <location>
        <begin position="750"/>
        <end position="759"/>
    </location>
</feature>
<dbReference type="STRING" id="77044.A0A1W2TJJ9"/>
<feature type="domain" description="Mediator complex subunit Med13 C-terminal" evidence="13">
    <location>
        <begin position="1183"/>
        <end position="1494"/>
    </location>
</feature>
<evidence type="ECO:0000259" key="15">
    <source>
        <dbReference type="Pfam" id="PF18296"/>
    </source>
</evidence>
<gene>
    <name evidence="16" type="ORF">SAMD00023353_2900770</name>
</gene>
<evidence type="ECO:0000256" key="9">
    <source>
        <dbReference type="ARBA" id="ARBA00025661"/>
    </source>
</evidence>
<dbReference type="InterPro" id="IPR009401">
    <property type="entry name" value="Med13_C"/>
</dbReference>
<keyword evidence="5 11" id="KW-0805">Transcription regulation</keyword>
<comment type="similarity">
    <text evidence="2 11">Belongs to the Mediator complex subunit 13 family.</text>
</comment>
<dbReference type="OrthoDB" id="103819at2759"/>
<dbReference type="Pfam" id="PF06333">
    <property type="entry name" value="Med13_C"/>
    <property type="match status" value="1"/>
</dbReference>
<keyword evidence="7 11" id="KW-0804">Transcription</keyword>
<dbReference type="Proteomes" id="UP000054516">
    <property type="component" value="Unassembled WGS sequence"/>
</dbReference>
<evidence type="ECO:0000256" key="10">
    <source>
        <dbReference type="ARBA" id="ARBA00032008"/>
    </source>
</evidence>
<organism evidence="16">
    <name type="scientific">Rosellinia necatrix</name>
    <name type="common">White root-rot fungus</name>
    <dbReference type="NCBI Taxonomy" id="77044"/>
    <lineage>
        <taxon>Eukaryota</taxon>
        <taxon>Fungi</taxon>
        <taxon>Dikarya</taxon>
        <taxon>Ascomycota</taxon>
        <taxon>Pezizomycotina</taxon>
        <taxon>Sordariomycetes</taxon>
        <taxon>Xylariomycetidae</taxon>
        <taxon>Xylariales</taxon>
        <taxon>Xylariaceae</taxon>
        <taxon>Rosellinia</taxon>
    </lineage>
</organism>
<evidence type="ECO:0000256" key="4">
    <source>
        <dbReference type="ARBA" id="ARBA00022491"/>
    </source>
</evidence>
<reference evidence="16" key="1">
    <citation type="submission" date="2016-03" db="EMBL/GenBank/DDBJ databases">
        <title>Draft genome sequence of Rosellinia necatrix.</title>
        <authorList>
            <person name="Kanematsu S."/>
        </authorList>
    </citation>
    <scope>NUCLEOTIDE SEQUENCE [LARGE SCALE GENOMIC DNA]</scope>
    <source>
        <strain evidence="16">W97</strain>
    </source>
</reference>
<proteinExistence type="inferred from homology"/>
<dbReference type="PANTHER" id="PTHR48249">
    <property type="entry name" value="MEDIATOR OF RNA POLYMERASE II TRANSCRIPTION SUBUNIT 13"/>
    <property type="match status" value="1"/>
</dbReference>
<evidence type="ECO:0000256" key="12">
    <source>
        <dbReference type="SAM" id="MobiDB-lite"/>
    </source>
</evidence>
<comment type="subcellular location">
    <subcellularLocation>
        <location evidence="1 11">Nucleus</location>
    </subcellularLocation>
</comment>
<dbReference type="InterPro" id="IPR051139">
    <property type="entry name" value="Mediator_complx_sub13"/>
</dbReference>
<feature type="domain" description="MID" evidence="15">
    <location>
        <begin position="1002"/>
        <end position="1174"/>
    </location>
</feature>
<dbReference type="InterPro" id="IPR041285">
    <property type="entry name" value="MID_MedPIWI"/>
</dbReference>
<evidence type="ECO:0000256" key="11">
    <source>
        <dbReference type="RuleBase" id="RU364134"/>
    </source>
</evidence>
<keyword evidence="4 11" id="KW-0678">Repressor</keyword>
<feature type="region of interest" description="Disordered" evidence="12">
    <location>
        <begin position="750"/>
        <end position="811"/>
    </location>
</feature>
<feature type="region of interest" description="Disordered" evidence="12">
    <location>
        <begin position="140"/>
        <end position="170"/>
    </location>
</feature>
<evidence type="ECO:0000256" key="7">
    <source>
        <dbReference type="ARBA" id="ARBA00023163"/>
    </source>
</evidence>
<evidence type="ECO:0000256" key="5">
    <source>
        <dbReference type="ARBA" id="ARBA00023015"/>
    </source>
</evidence>
<dbReference type="PANTHER" id="PTHR48249:SF3">
    <property type="entry name" value="MEDIATOR OF RNA POLYMERASE II TRANSCRIPTION SUBUNIT 13"/>
    <property type="match status" value="1"/>
</dbReference>
<evidence type="ECO:0000256" key="8">
    <source>
        <dbReference type="ARBA" id="ARBA00023242"/>
    </source>
</evidence>
<comment type="function">
    <text evidence="9 11">Component of the SRB8-11 complex. The SRB8-11 complex is a regulatory module of the Mediator complex which is itself involved in regulation of basal and activated RNA polymerase II-dependent transcription. The SRB8-11 complex may be involved in the transcriptional repression of a subset of genes regulated by Mediator. It may inhibit the association of the Mediator complex with RNA polymerase II to form the holoenzyme complex.</text>
</comment>
<dbReference type="GO" id="GO:0016592">
    <property type="term" value="C:mediator complex"/>
    <property type="evidence" value="ECO:0007669"/>
    <property type="project" value="InterPro"/>
</dbReference>
<dbReference type="GO" id="GO:0045944">
    <property type="term" value="P:positive regulation of transcription by RNA polymerase II"/>
    <property type="evidence" value="ECO:0007669"/>
    <property type="project" value="TreeGrafter"/>
</dbReference>
<protein>
    <recommendedName>
        <fullName evidence="3 11">Mediator of RNA polymerase II transcription subunit 13</fullName>
    </recommendedName>
    <alternativeName>
        <fullName evidence="10 11">Mediator complex subunit 13</fullName>
    </alternativeName>
</protein>
<evidence type="ECO:0000256" key="1">
    <source>
        <dbReference type="ARBA" id="ARBA00004123"/>
    </source>
</evidence>
<evidence type="ECO:0000256" key="6">
    <source>
        <dbReference type="ARBA" id="ARBA00023159"/>
    </source>
</evidence>
<comment type="subunit">
    <text evidence="11">Component of the SRB8-11 complex, which itself associates with the Mediator complex.</text>
</comment>
<dbReference type="OMA" id="DRCTLFG"/>
<evidence type="ECO:0000313" key="17">
    <source>
        <dbReference type="Proteomes" id="UP000054516"/>
    </source>
</evidence>
<sequence length="1505" mass="164154">MDTGDYETNALVVNNISSVSYAFYEPVASSPSTLFASSASEIEAALRKDGYLAFLDASRRGVWCFRLVTRGKSATNPADVLKFERNIESAGFAFTISEEGAFGPAQLVGHRFGPNVANTPSSSSSSASSAFDSAFRSAQSATTPSFPTPVVEQDGKTLAPPDSKPGSTASPRDAYECLLQASYSAISSCFCSRTGAVPLSSRTLLLPTTIQSECSGLPPVLASLRIYLTTTGTLIVSMSHSFANHLVAFSEIVTSQLPPLGVTVLAAPLGMFATCQPLLADTATTEGSLGQSPDTQHRFKSEKDDGTWKNLCSRLVQSRSLSLSMKAAQRWITIQRLRRKLVEQNVDGKRTPMMGHAPSMLWPASLCFCKALASLTINESDESHGLLSENDFDPLTAAKTWFSSSTERESTIDQKKRERDAIAMQDIPLIERQIQNPNTLSPLASHRPSQSGALVGAMYLTPPDGVQSVPGVTPSIDGNLSSPSNNLTTTAATEIDTVPHAPAEPYGEHWEVAETKRERVGASFESENLFGELGPDMFGDNDITEADFNFFDEQPDGNIDLTTLDLVTVPSGNPRPAPEVGLATGQTLNVKADPLHMPLASPAPTFAKPELRHARSSLIDEQRRQIALDTAQANQPSSKRPASPFNPDTVYKRIRASLDNQKAVRQNSLIYASHGSIFDKVDFGPSLSMVNSKYEGSGRFDFSMDRAKAIKPLNLDTPLTTDYLRRHSKNRKMLKELPTAYGELFVRMRGNQNPASNRPSPQPVDGSHSDADDISLMSDQDDSSYNSDEPPSPVKSSSMRRRRGDDDGDSLATSFKDLEAIDITVPHLPFELSRNSKFEIDIPLAKYFADPEPAWVQHQHSLSDDQFIMAAQILTDQVTTSTLLPSAASESSQQCGVDQRRYLSNVARNSIRELQQGLPPYFHLTTGYQLRSLIEVQDIPLLAPPTRLQPRPQGSDQMKSSNLFPVPPPRFEMRRYESRLSVLPSSISFWESLGLSPTHGAKDVRALCLFPSQEGLSDSMLVFTERLRSTYESLKLGSFSRLSTQSGDEDGLFTFDIERDVVSFGKSGSFLGPSLQSCASRVCKALSTAPGEQVNFVLFFVYTPDAAGSIVECCAAFNEIFEGYKRTLTTKKLPVVNEIALQLVPQSLVASSFSVPMPSPMELSKLALEVYDRCTIFGGTMPSPAIMLERTPPRMIDFKLNSTPSASVLHENMCLHIGYAQSIDERWITVAWTDNRGSQQMTSSYCLGRKGKSITTPLTEVIQEIWSTTRELISSWRVNWRIIVAKCGAMDTHEIELWSSLALTDHKSSINLTLVTVDTDPSLQLLPPAARIPNSATAIFYSTPGSTPQGAVVSPEQSGNAANTLRDGATVGAQTPGGDNNATDSDTDAILTDTTDQTWGVVLSHRLHTSTTLTDVNLALVSGYLVKRGGTRVEDPPIVMEVNIVHSEGKGNPRGYEPLLREMLTYYRGLGTLARARGMVDKDVDVRPWHIAAAEKGVRALYMLM</sequence>
<evidence type="ECO:0000256" key="2">
    <source>
        <dbReference type="ARBA" id="ARBA00009354"/>
    </source>
</evidence>
<dbReference type="Pfam" id="PF18296">
    <property type="entry name" value="MID_MedPIWI"/>
    <property type="match status" value="1"/>
</dbReference>
<keyword evidence="6 11" id="KW-0010">Activator</keyword>
<evidence type="ECO:0000259" key="13">
    <source>
        <dbReference type="Pfam" id="PF06333"/>
    </source>
</evidence>
<evidence type="ECO:0000256" key="3">
    <source>
        <dbReference type="ARBA" id="ARBA00019618"/>
    </source>
</evidence>
<feature type="domain" description="Mediator complex subunit Med13 N-terminal" evidence="14">
    <location>
        <begin position="6"/>
        <end position="369"/>
    </location>
</feature>
<evidence type="ECO:0000259" key="14">
    <source>
        <dbReference type="Pfam" id="PF11597"/>
    </source>
</evidence>
<name>A0A1W2TJJ9_ROSNE</name>
<dbReference type="Pfam" id="PF11597">
    <property type="entry name" value="Med13_N"/>
    <property type="match status" value="1"/>
</dbReference>
<evidence type="ECO:0000313" key="16">
    <source>
        <dbReference type="EMBL" id="GAP88401.1"/>
    </source>
</evidence>
<dbReference type="EMBL" id="DF977474">
    <property type="protein sequence ID" value="GAP88401.1"/>
    <property type="molecule type" value="Genomic_DNA"/>
</dbReference>
<dbReference type="InterPro" id="IPR021643">
    <property type="entry name" value="Mediator_Med13_N"/>
</dbReference>
<keyword evidence="17" id="KW-1185">Reference proteome</keyword>